<dbReference type="EMBL" id="LR796817">
    <property type="protein sequence ID" value="CAB4167781.1"/>
    <property type="molecule type" value="Genomic_DNA"/>
</dbReference>
<dbReference type="InterPro" id="IPR045422">
    <property type="entry name" value="DUF6511"/>
</dbReference>
<sequence length="71" mass="7947">MVDPTKNEKQAMLAAGKLGGEYLEYLKKTDLADLTAEEYDTLIEAVVTGYLDFMHAEAAKQMGYENDVPWT</sequence>
<proteinExistence type="predicted"/>
<protein>
    <submittedName>
        <fullName evidence="1">Uncharacterized protein</fullName>
    </submittedName>
</protein>
<reference evidence="1" key="1">
    <citation type="submission" date="2020-04" db="EMBL/GenBank/DDBJ databases">
        <authorList>
            <person name="Chiriac C."/>
            <person name="Salcher M."/>
            <person name="Ghai R."/>
            <person name="Kavagutti S V."/>
        </authorList>
    </citation>
    <scope>NUCLEOTIDE SEQUENCE</scope>
</reference>
<name>A0A6J5PEB8_9CAUD</name>
<dbReference type="Pfam" id="PF20121">
    <property type="entry name" value="DUF6511"/>
    <property type="match status" value="1"/>
</dbReference>
<evidence type="ECO:0000313" key="1">
    <source>
        <dbReference type="EMBL" id="CAB4167781.1"/>
    </source>
</evidence>
<accession>A0A6J5PEB8</accession>
<organism evidence="1">
    <name type="scientific">uncultured Caudovirales phage</name>
    <dbReference type="NCBI Taxonomy" id="2100421"/>
    <lineage>
        <taxon>Viruses</taxon>
        <taxon>Duplodnaviria</taxon>
        <taxon>Heunggongvirae</taxon>
        <taxon>Uroviricota</taxon>
        <taxon>Caudoviricetes</taxon>
        <taxon>Peduoviridae</taxon>
        <taxon>Maltschvirus</taxon>
        <taxon>Maltschvirus maltsch</taxon>
    </lineage>
</organism>
<gene>
    <name evidence="1" type="ORF">UFOVP868_50</name>
</gene>